<comment type="caution">
    <text evidence="5">The sequence shown here is derived from an EMBL/GenBank/DDBJ whole genome shotgun (WGS) entry which is preliminary data.</text>
</comment>
<evidence type="ECO:0000313" key="6">
    <source>
        <dbReference type="Proteomes" id="UP001139474"/>
    </source>
</evidence>
<reference evidence="5" key="1">
    <citation type="submission" date="2022-06" db="EMBL/GenBank/DDBJ databases">
        <title>Idiomarina rhizosphaerae M1R2S28.</title>
        <authorList>
            <person name="Sun J.-Q."/>
            <person name="Li L.-F."/>
        </authorList>
    </citation>
    <scope>NUCLEOTIDE SEQUENCE</scope>
    <source>
        <strain evidence="5">M1R2S28</strain>
    </source>
</reference>
<evidence type="ECO:0000256" key="1">
    <source>
        <dbReference type="ARBA" id="ARBA00022692"/>
    </source>
</evidence>
<feature type="transmembrane region" description="Helical" evidence="4">
    <location>
        <begin position="98"/>
        <end position="115"/>
    </location>
</feature>
<dbReference type="SUPFAM" id="SSF103473">
    <property type="entry name" value="MFS general substrate transporter"/>
    <property type="match status" value="1"/>
</dbReference>
<dbReference type="GO" id="GO:0022857">
    <property type="term" value="F:transmembrane transporter activity"/>
    <property type="evidence" value="ECO:0007669"/>
    <property type="project" value="InterPro"/>
</dbReference>
<dbReference type="AlphaFoldDB" id="A0A9X2FWR6"/>
<evidence type="ECO:0000256" key="2">
    <source>
        <dbReference type="ARBA" id="ARBA00022989"/>
    </source>
</evidence>
<organism evidence="5 6">
    <name type="scientific">Idiomarina rhizosphaerae</name>
    <dbReference type="NCBI Taxonomy" id="2961572"/>
    <lineage>
        <taxon>Bacteria</taxon>
        <taxon>Pseudomonadati</taxon>
        <taxon>Pseudomonadota</taxon>
        <taxon>Gammaproteobacteria</taxon>
        <taxon>Alteromonadales</taxon>
        <taxon>Idiomarinaceae</taxon>
        <taxon>Idiomarina</taxon>
    </lineage>
</organism>
<protein>
    <submittedName>
        <fullName evidence="5">CynX/NimT family MFS transporter</fullName>
    </submittedName>
</protein>
<proteinExistence type="predicted"/>
<dbReference type="Proteomes" id="UP001139474">
    <property type="component" value="Unassembled WGS sequence"/>
</dbReference>
<feature type="transmembrane region" description="Helical" evidence="4">
    <location>
        <begin position="152"/>
        <end position="173"/>
    </location>
</feature>
<dbReference type="Pfam" id="PF07690">
    <property type="entry name" value="MFS_1"/>
    <property type="match status" value="1"/>
</dbReference>
<keyword evidence="1 4" id="KW-0812">Transmembrane</keyword>
<feature type="transmembrane region" description="Helical" evidence="4">
    <location>
        <begin position="293"/>
        <end position="312"/>
    </location>
</feature>
<feature type="transmembrane region" description="Helical" evidence="4">
    <location>
        <begin position="27"/>
        <end position="47"/>
    </location>
</feature>
<feature type="transmembrane region" description="Helical" evidence="4">
    <location>
        <begin position="318"/>
        <end position="340"/>
    </location>
</feature>
<feature type="transmembrane region" description="Helical" evidence="4">
    <location>
        <begin position="121"/>
        <end position="140"/>
    </location>
</feature>
<evidence type="ECO:0000256" key="4">
    <source>
        <dbReference type="SAM" id="Phobius"/>
    </source>
</evidence>
<evidence type="ECO:0000256" key="3">
    <source>
        <dbReference type="ARBA" id="ARBA00023136"/>
    </source>
</evidence>
<gene>
    <name evidence="5" type="ORF">NJR55_04645</name>
</gene>
<dbReference type="InterPro" id="IPR052524">
    <property type="entry name" value="MFS_Cyanate_Porter"/>
</dbReference>
<dbReference type="RefSeq" id="WP_253618268.1">
    <property type="nucleotide sequence ID" value="NZ_JAMZDE010000005.1"/>
</dbReference>
<dbReference type="PANTHER" id="PTHR23523:SF1">
    <property type="entry name" value="CYANATE TRANSPORT PROTEIN CYNX"/>
    <property type="match status" value="1"/>
</dbReference>
<feature type="transmembrane region" description="Helical" evidence="4">
    <location>
        <begin position="229"/>
        <end position="255"/>
    </location>
</feature>
<name>A0A9X2FWR6_9GAMM</name>
<evidence type="ECO:0000313" key="5">
    <source>
        <dbReference type="EMBL" id="MCP1338874.1"/>
    </source>
</evidence>
<accession>A0A9X2FWR6</accession>
<dbReference type="NCBIfam" id="NF007256">
    <property type="entry name" value="PRK09705.1"/>
    <property type="match status" value="1"/>
</dbReference>
<dbReference type="InterPro" id="IPR011701">
    <property type="entry name" value="MFS"/>
</dbReference>
<dbReference type="Gene3D" id="1.20.1250.20">
    <property type="entry name" value="MFS general substrate transporter like domains"/>
    <property type="match status" value="1"/>
</dbReference>
<keyword evidence="3 4" id="KW-0472">Membrane</keyword>
<feature type="transmembrane region" description="Helical" evidence="4">
    <location>
        <begin position="267"/>
        <end position="286"/>
    </location>
</feature>
<dbReference type="EMBL" id="JAMZDE010000005">
    <property type="protein sequence ID" value="MCP1338874.1"/>
    <property type="molecule type" value="Genomic_DNA"/>
</dbReference>
<feature type="transmembrane region" description="Helical" evidence="4">
    <location>
        <begin position="352"/>
        <end position="371"/>
    </location>
</feature>
<dbReference type="PANTHER" id="PTHR23523">
    <property type="match status" value="1"/>
</dbReference>
<sequence>MSKVWLLRTRGITLQTQSAPVAKPSKFPLLFGLLVLVLLGLNLRPLLTSVGPLTDELQTITGLSFSQVSLLTTLPILMIGLMALFAGRVTTALGYRQGIGLGLLILCAGLTARLFEPTSTSMITSALVGGVGIALLHIVIPELTKQQYLNRLGLVTGLWSAALMGGAALGAVATPWAANLLPERFQALGSWSLLAMIVLIIWYLPFNRTPVASIPPRHLLLRAHRYPRAWLLGIYFALVNAGYAGFIAWIAPFYGEFGWPAQKAGNLLALFSLVQVIGALLLPALSRTQDRRLWLTAAVLIQMAGFAGLSWFPTEAPWLWSALCGFGLGGAFPLCIVMALDHIDNPVQAGRLVSFMQGIGFMFASLMPLLTGWFRDVSGNYSLGWQLHIILGILILLITWQFNPDSYRGLFNLRE</sequence>
<keyword evidence="6" id="KW-1185">Reference proteome</keyword>
<dbReference type="InterPro" id="IPR036259">
    <property type="entry name" value="MFS_trans_sf"/>
</dbReference>
<feature type="transmembrane region" description="Helical" evidence="4">
    <location>
        <begin position="185"/>
        <end position="204"/>
    </location>
</feature>
<keyword evidence="2 4" id="KW-1133">Transmembrane helix</keyword>
<feature type="transmembrane region" description="Helical" evidence="4">
    <location>
        <begin position="67"/>
        <end position="86"/>
    </location>
</feature>
<feature type="transmembrane region" description="Helical" evidence="4">
    <location>
        <begin position="383"/>
        <end position="402"/>
    </location>
</feature>